<evidence type="ECO:0000256" key="4">
    <source>
        <dbReference type="ARBA" id="ARBA00022692"/>
    </source>
</evidence>
<dbReference type="SUPFAM" id="SSF81338">
    <property type="entry name" value="Aquaporin-like"/>
    <property type="match status" value="1"/>
</dbReference>
<keyword evidence="5 8" id="KW-1133">Transmembrane helix</keyword>
<feature type="transmembrane region" description="Helical" evidence="8">
    <location>
        <begin position="279"/>
        <end position="301"/>
    </location>
</feature>
<evidence type="ECO:0000256" key="3">
    <source>
        <dbReference type="ARBA" id="ARBA00022448"/>
    </source>
</evidence>
<keyword evidence="6 8" id="KW-0472">Membrane</keyword>
<dbReference type="GO" id="GO:0015250">
    <property type="term" value="F:water channel activity"/>
    <property type="evidence" value="ECO:0007669"/>
    <property type="project" value="TreeGrafter"/>
</dbReference>
<evidence type="ECO:0000256" key="6">
    <source>
        <dbReference type="ARBA" id="ARBA00023136"/>
    </source>
</evidence>
<proteinExistence type="inferred from homology"/>
<sequence length="314" mass="33210">MALDERQTSKDTILEMNAEEADIKGNMVEPIVDQKGEHREEIVHTTRFGVLTRLRRRYREELAEFMGTFIMIVFGVGVVAQVVTHPGGSKGENLSINLSWGLGVLFGVYAAGGISGAHLNPAVTLGVAAHCGFAWKKVPGFIIAQMLGAFCAAAVVYLNYRDAISAFDGGVRTITGDTSTAGIFATYPQPYLSTGGAFFSEFFGTAILAIGLRSIGEAKSADAPKGHSPIAVALLVMGIGMSLGSETGYAINPARDFGPRLFTSIAGWGGDVYTAANNYAWIPIVGPVLGAQAGHLIYGFFAEYKSVDSKAVTV</sequence>
<dbReference type="InterPro" id="IPR023271">
    <property type="entry name" value="Aquaporin-like"/>
</dbReference>
<evidence type="ECO:0000256" key="2">
    <source>
        <dbReference type="ARBA" id="ARBA00006175"/>
    </source>
</evidence>
<feature type="transmembrane region" description="Helical" evidence="8">
    <location>
        <begin position="228"/>
        <end position="251"/>
    </location>
</feature>
<dbReference type="PANTHER" id="PTHR43829:SF9">
    <property type="entry name" value="AQUAPORIN-9"/>
    <property type="match status" value="1"/>
</dbReference>
<dbReference type="Proteomes" id="UP000318582">
    <property type="component" value="Unassembled WGS sequence"/>
</dbReference>
<comment type="caution">
    <text evidence="9">The sequence shown here is derived from an EMBL/GenBank/DDBJ whole genome shotgun (WGS) entry which is preliminary data.</text>
</comment>
<dbReference type="InterPro" id="IPR022357">
    <property type="entry name" value="MIP_CS"/>
</dbReference>
<feature type="transmembrane region" description="Helical" evidence="8">
    <location>
        <begin position="197"/>
        <end position="216"/>
    </location>
</feature>
<dbReference type="GO" id="GO:0005886">
    <property type="term" value="C:plasma membrane"/>
    <property type="evidence" value="ECO:0007669"/>
    <property type="project" value="TreeGrafter"/>
</dbReference>
<name>A0A507EAB8_9FUNG</name>
<dbReference type="CDD" id="cd00333">
    <property type="entry name" value="MIP"/>
    <property type="match status" value="1"/>
</dbReference>
<feature type="transmembrane region" description="Helical" evidence="8">
    <location>
        <begin position="104"/>
        <end position="129"/>
    </location>
</feature>
<dbReference type="STRING" id="109895.A0A507EAB8"/>
<dbReference type="Pfam" id="PF00230">
    <property type="entry name" value="MIP"/>
    <property type="match status" value="1"/>
</dbReference>
<evidence type="ECO:0000256" key="5">
    <source>
        <dbReference type="ARBA" id="ARBA00022989"/>
    </source>
</evidence>
<protein>
    <submittedName>
        <fullName evidence="9">Uncharacterized protein</fullName>
    </submittedName>
</protein>
<evidence type="ECO:0000313" key="9">
    <source>
        <dbReference type="EMBL" id="TPX60681.1"/>
    </source>
</evidence>
<organism evidence="9 10">
    <name type="scientific">Powellomyces hirtus</name>
    <dbReference type="NCBI Taxonomy" id="109895"/>
    <lineage>
        <taxon>Eukaryota</taxon>
        <taxon>Fungi</taxon>
        <taxon>Fungi incertae sedis</taxon>
        <taxon>Chytridiomycota</taxon>
        <taxon>Chytridiomycota incertae sedis</taxon>
        <taxon>Chytridiomycetes</taxon>
        <taxon>Spizellomycetales</taxon>
        <taxon>Powellomycetaceae</taxon>
        <taxon>Powellomyces</taxon>
    </lineage>
</organism>
<evidence type="ECO:0000256" key="7">
    <source>
        <dbReference type="RuleBase" id="RU000477"/>
    </source>
</evidence>
<dbReference type="InterPro" id="IPR000425">
    <property type="entry name" value="MIP"/>
</dbReference>
<comment type="similarity">
    <text evidence="2 7">Belongs to the MIP/aquaporin (TC 1.A.8) family.</text>
</comment>
<gene>
    <name evidence="9" type="ORF">PhCBS80983_g01634</name>
</gene>
<feature type="transmembrane region" description="Helical" evidence="8">
    <location>
        <begin position="141"/>
        <end position="160"/>
    </location>
</feature>
<dbReference type="NCBIfam" id="TIGR00861">
    <property type="entry name" value="MIP"/>
    <property type="match status" value="1"/>
</dbReference>
<dbReference type="GO" id="GO:0015254">
    <property type="term" value="F:glycerol channel activity"/>
    <property type="evidence" value="ECO:0007669"/>
    <property type="project" value="TreeGrafter"/>
</dbReference>
<feature type="transmembrane region" description="Helical" evidence="8">
    <location>
        <begin position="62"/>
        <end position="84"/>
    </location>
</feature>
<reference evidence="9 10" key="1">
    <citation type="journal article" date="2019" name="Sci. Rep.">
        <title>Comparative genomics of chytrid fungi reveal insights into the obligate biotrophic and pathogenic lifestyle of Synchytrium endobioticum.</title>
        <authorList>
            <person name="van de Vossenberg B.T.L.H."/>
            <person name="Warris S."/>
            <person name="Nguyen H.D.T."/>
            <person name="van Gent-Pelzer M.P.E."/>
            <person name="Joly D.L."/>
            <person name="van de Geest H.C."/>
            <person name="Bonants P.J.M."/>
            <person name="Smith D.S."/>
            <person name="Levesque C.A."/>
            <person name="van der Lee T.A.J."/>
        </authorList>
    </citation>
    <scope>NUCLEOTIDE SEQUENCE [LARGE SCALE GENOMIC DNA]</scope>
    <source>
        <strain evidence="9 10">CBS 809.83</strain>
    </source>
</reference>
<dbReference type="Gene3D" id="1.20.1080.10">
    <property type="entry name" value="Glycerol uptake facilitator protein"/>
    <property type="match status" value="1"/>
</dbReference>
<dbReference type="PRINTS" id="PR00783">
    <property type="entry name" value="MINTRINSICP"/>
</dbReference>
<evidence type="ECO:0000256" key="1">
    <source>
        <dbReference type="ARBA" id="ARBA00004141"/>
    </source>
</evidence>
<comment type="subcellular location">
    <subcellularLocation>
        <location evidence="1">Membrane</location>
        <topology evidence="1">Multi-pass membrane protein</topology>
    </subcellularLocation>
</comment>
<dbReference type="PRINTS" id="PR02019">
    <property type="entry name" value="AQUAPORIN7"/>
</dbReference>
<evidence type="ECO:0000256" key="8">
    <source>
        <dbReference type="SAM" id="Phobius"/>
    </source>
</evidence>
<dbReference type="EMBL" id="QEAQ01000013">
    <property type="protein sequence ID" value="TPX60681.1"/>
    <property type="molecule type" value="Genomic_DNA"/>
</dbReference>
<keyword evidence="10" id="KW-1185">Reference proteome</keyword>
<evidence type="ECO:0000313" key="10">
    <source>
        <dbReference type="Proteomes" id="UP000318582"/>
    </source>
</evidence>
<dbReference type="PROSITE" id="PS00221">
    <property type="entry name" value="MIP"/>
    <property type="match status" value="1"/>
</dbReference>
<dbReference type="PANTHER" id="PTHR43829">
    <property type="entry name" value="AQUAPORIN OR AQUAGLYCEROPORIN RELATED"/>
    <property type="match status" value="1"/>
</dbReference>
<keyword evidence="4 7" id="KW-0812">Transmembrane</keyword>
<keyword evidence="3 7" id="KW-0813">Transport</keyword>
<dbReference type="InterPro" id="IPR050363">
    <property type="entry name" value="MIP/Aquaporin"/>
</dbReference>
<accession>A0A507EAB8</accession>
<dbReference type="AlphaFoldDB" id="A0A507EAB8"/>